<name>A0A0X4CRB9_ENTCL</name>
<evidence type="ECO:0000256" key="1">
    <source>
        <dbReference type="SAM" id="SignalP"/>
    </source>
</evidence>
<dbReference type="Proteomes" id="UP000076008">
    <property type="component" value="Unassembled WGS sequence"/>
</dbReference>
<evidence type="ECO:0000313" key="2">
    <source>
        <dbReference type="EMBL" id="CZW11406.1"/>
    </source>
</evidence>
<sequence>MKRRLKLMGMMLLMLSAGSGAKDLGTWGNVFEPAEQDMLAFIQNRLKGMEQTGELDRLRQEATERVKEHAVRPTPVEGLTKAKEYRSFAWDPTFTVKETITDMQGNVIARKGDTVNPLDKVPFSQVLFFIDGDDKEQVNWTRQQLADQTSVKVILVNGNIKETSDALNERIYFDQSGVLTRKFGFEHIPVRISRDGRVMKVEEIPVSGAKK</sequence>
<accession>A0A0X4CRB9</accession>
<dbReference type="RefSeq" id="WP_032670842.1">
    <property type="nucleotide sequence ID" value="NZ_FJXR01000030.1"/>
</dbReference>
<protein>
    <submittedName>
        <fullName evidence="2">Type IV conjugative transfer system protein TraW</fullName>
    </submittedName>
</protein>
<dbReference type="EMBL" id="FJXR01000030">
    <property type="protein sequence ID" value="CZW11406.1"/>
    <property type="molecule type" value="Genomic_DNA"/>
</dbReference>
<dbReference type="InterPro" id="IPR014114">
    <property type="entry name" value="TraW"/>
</dbReference>
<dbReference type="NCBIfam" id="TIGR02743">
    <property type="entry name" value="TraW"/>
    <property type="match status" value="1"/>
</dbReference>
<evidence type="ECO:0000313" key="3">
    <source>
        <dbReference type="Proteomes" id="UP000076008"/>
    </source>
</evidence>
<dbReference type="AlphaFoldDB" id="A0A0X4CRB9"/>
<gene>
    <name evidence="2" type="ORF">SAMEA2273318_04034</name>
</gene>
<reference evidence="2 3" key="1">
    <citation type="submission" date="2016-03" db="EMBL/GenBank/DDBJ databases">
        <authorList>
            <consortium name="Pathogen Informatics"/>
        </authorList>
    </citation>
    <scope>NUCLEOTIDE SEQUENCE [LARGE SCALE GENOMIC DNA]</scope>
    <source>
        <strain evidence="3">e1252</strain>
    </source>
</reference>
<dbReference type="NCBIfam" id="NF010298">
    <property type="entry name" value="PRK13738.1"/>
    <property type="match status" value="1"/>
</dbReference>
<feature type="signal peptide" evidence="1">
    <location>
        <begin position="1"/>
        <end position="21"/>
    </location>
</feature>
<feature type="chain" id="PRO_5010443957" evidence="1">
    <location>
        <begin position="22"/>
        <end position="211"/>
    </location>
</feature>
<organism evidence="2 3">
    <name type="scientific">Enterobacter cloacae</name>
    <dbReference type="NCBI Taxonomy" id="550"/>
    <lineage>
        <taxon>Bacteria</taxon>
        <taxon>Pseudomonadati</taxon>
        <taxon>Pseudomonadota</taxon>
        <taxon>Gammaproteobacteria</taxon>
        <taxon>Enterobacterales</taxon>
        <taxon>Enterobacteriaceae</taxon>
        <taxon>Enterobacter</taxon>
        <taxon>Enterobacter cloacae complex</taxon>
    </lineage>
</organism>
<keyword evidence="1" id="KW-0732">Signal</keyword>
<proteinExistence type="predicted"/>